<dbReference type="SUPFAM" id="SSF53697">
    <property type="entry name" value="SIS domain"/>
    <property type="match status" value="1"/>
</dbReference>
<dbReference type="EC" id="5.3.1.28" evidence="10"/>
<comment type="subunit">
    <text evidence="10">Homotetramer.</text>
</comment>
<dbReference type="Pfam" id="PF13580">
    <property type="entry name" value="SIS_2"/>
    <property type="match status" value="1"/>
</dbReference>
<keyword evidence="7 10" id="KW-0862">Zinc</keyword>
<dbReference type="Gene3D" id="3.40.50.10490">
    <property type="entry name" value="Glucose-6-phosphate isomerase like protein, domain 1"/>
    <property type="match status" value="1"/>
</dbReference>
<dbReference type="Proteomes" id="UP000653343">
    <property type="component" value="Unassembled WGS sequence"/>
</dbReference>
<gene>
    <name evidence="10 12" type="primary">gmhA</name>
    <name evidence="12" type="ORF">GCM10010946_15300</name>
</gene>
<comment type="catalytic activity">
    <reaction evidence="1 10">
        <text>2 D-sedoheptulose 7-phosphate = D-glycero-alpha-D-manno-heptose 7-phosphate + D-glycero-beta-D-manno-heptose 7-phosphate</text>
        <dbReference type="Rhea" id="RHEA:27489"/>
        <dbReference type="ChEBI" id="CHEBI:57483"/>
        <dbReference type="ChEBI" id="CHEBI:60203"/>
        <dbReference type="ChEBI" id="CHEBI:60204"/>
        <dbReference type="EC" id="5.3.1.28"/>
    </reaction>
</comment>
<dbReference type="PANTHER" id="PTHR30390">
    <property type="entry name" value="SEDOHEPTULOSE 7-PHOSPHATE ISOMERASE / DNAA INITIATOR-ASSOCIATING FACTOR FOR REPLICATION INITIATION"/>
    <property type="match status" value="1"/>
</dbReference>
<evidence type="ECO:0000256" key="6">
    <source>
        <dbReference type="ARBA" id="ARBA00022723"/>
    </source>
</evidence>
<comment type="similarity">
    <text evidence="4 10">Belongs to the SIS family. GmhA subfamily.</text>
</comment>
<evidence type="ECO:0000313" key="13">
    <source>
        <dbReference type="Proteomes" id="UP000653343"/>
    </source>
</evidence>
<evidence type="ECO:0000256" key="10">
    <source>
        <dbReference type="HAMAP-Rule" id="MF_00067"/>
    </source>
</evidence>
<evidence type="ECO:0000256" key="8">
    <source>
        <dbReference type="ARBA" id="ARBA00023235"/>
    </source>
</evidence>
<comment type="miscellaneous">
    <text evidence="10">The reaction produces a racemic mixture of D-glycero-alpha-D-manno-heptose 7-phosphate and D-glycero-beta-D-manno-heptose 7-phosphate.</text>
</comment>
<keyword evidence="13" id="KW-1185">Reference proteome</keyword>
<protein>
    <recommendedName>
        <fullName evidence="10">Phosphoheptose isomerase</fullName>
        <ecNumber evidence="10">5.3.1.28</ecNumber>
    </recommendedName>
    <alternativeName>
        <fullName evidence="10">Sedoheptulose 7-phosphate isomerase</fullName>
    </alternativeName>
</protein>
<proteinExistence type="inferred from homology"/>
<feature type="binding site" evidence="10">
    <location>
        <position position="173"/>
    </location>
    <ligand>
        <name>Zn(2+)</name>
        <dbReference type="ChEBI" id="CHEBI:29105"/>
    </ligand>
</feature>
<evidence type="ECO:0000256" key="7">
    <source>
        <dbReference type="ARBA" id="ARBA00022833"/>
    </source>
</evidence>
<keyword evidence="5 10" id="KW-0963">Cytoplasm</keyword>
<feature type="binding site" evidence="10">
    <location>
        <position position="181"/>
    </location>
    <ligand>
        <name>Zn(2+)</name>
        <dbReference type="ChEBI" id="CHEBI:29105"/>
    </ligand>
</feature>
<dbReference type="PROSITE" id="PS51464">
    <property type="entry name" value="SIS"/>
    <property type="match status" value="1"/>
</dbReference>
<feature type="binding site" evidence="10">
    <location>
        <begin position="118"/>
        <end position="120"/>
    </location>
    <ligand>
        <name>substrate</name>
    </ligand>
</feature>
<accession>A0ABQ2XWL7</accession>
<feature type="binding site" evidence="10">
    <location>
        <begin position="50"/>
        <end position="52"/>
    </location>
    <ligand>
        <name>substrate</name>
    </ligand>
</feature>
<dbReference type="InterPro" id="IPR050099">
    <property type="entry name" value="SIS_GmhA/DiaA_subfam"/>
</dbReference>
<dbReference type="PANTHER" id="PTHR30390:SF6">
    <property type="entry name" value="DNAA INITIATOR-ASSOCIATING PROTEIN DIAA"/>
    <property type="match status" value="1"/>
</dbReference>
<evidence type="ECO:0000256" key="4">
    <source>
        <dbReference type="ARBA" id="ARBA00009894"/>
    </source>
</evidence>
<evidence type="ECO:0000256" key="1">
    <source>
        <dbReference type="ARBA" id="ARBA00000348"/>
    </source>
</evidence>
<evidence type="ECO:0000259" key="11">
    <source>
        <dbReference type="PROSITE" id="PS51464"/>
    </source>
</evidence>
<evidence type="ECO:0000313" key="12">
    <source>
        <dbReference type="EMBL" id="GGX38065.1"/>
    </source>
</evidence>
<comment type="cofactor">
    <cofactor evidence="10">
        <name>Zn(2+)</name>
        <dbReference type="ChEBI" id="CHEBI:29105"/>
    </cofactor>
    <text evidence="10">Binds 1 zinc ion per subunit.</text>
</comment>
<keyword evidence="8 10" id="KW-0413">Isomerase</keyword>
<comment type="pathway">
    <text evidence="10">Carbohydrate biosynthesis; D-glycero-D-manno-heptose 7-phosphate biosynthesis; D-glycero-alpha-D-manno-heptose 7-phosphate and D-glycero-beta-D-manno-heptose 7-phosphate from sedoheptulose 7-phosphate: step 1/1.</text>
</comment>
<dbReference type="InterPro" id="IPR035461">
    <property type="entry name" value="GmhA/DiaA"/>
</dbReference>
<feature type="binding site" evidence="10">
    <location>
        <position position="63"/>
    </location>
    <ligand>
        <name>Zn(2+)</name>
        <dbReference type="ChEBI" id="CHEBI:29105"/>
    </ligand>
</feature>
<feature type="domain" description="SIS" evidence="11">
    <location>
        <begin position="35"/>
        <end position="197"/>
    </location>
</feature>
<dbReference type="InterPro" id="IPR046348">
    <property type="entry name" value="SIS_dom_sf"/>
</dbReference>
<name>A0ABQ2XWL7_9BURK</name>
<comment type="subcellular location">
    <subcellularLocation>
        <location evidence="3 10">Cytoplasm</location>
    </subcellularLocation>
</comment>
<feature type="binding site" evidence="10">
    <location>
        <position position="173"/>
    </location>
    <ligand>
        <name>substrate</name>
    </ligand>
</feature>
<dbReference type="NCBIfam" id="TIGR00441">
    <property type="entry name" value="gmhA"/>
    <property type="match status" value="1"/>
</dbReference>
<feature type="binding site" evidence="10">
    <location>
        <begin position="92"/>
        <end position="93"/>
    </location>
    <ligand>
        <name>substrate</name>
    </ligand>
</feature>
<dbReference type="InterPro" id="IPR001347">
    <property type="entry name" value="SIS_dom"/>
</dbReference>
<evidence type="ECO:0000256" key="5">
    <source>
        <dbReference type="ARBA" id="ARBA00022490"/>
    </source>
</evidence>
<dbReference type="InterPro" id="IPR004515">
    <property type="entry name" value="Phosphoheptose_Isoase"/>
</dbReference>
<keyword evidence="9 10" id="KW-0119">Carbohydrate metabolism</keyword>
<sequence>MSTQRILTHFRESAELKIKAAEVLAAPITEAVELMFLALSNGNKILACGNGGSAADCQHFAAELIGRFERERLPLPAIALTTDTSIITAIANDYQFNDVYAKQVQALGQAGDILLAISTSGNSANVINAIEAALERDMRVIALTGKTGGKIGELLTEADVHICVPHDRTARIQEVHLLTIHCLCDGIDTALFGGEDE</sequence>
<feature type="binding site" evidence="10">
    <location>
        <position position="59"/>
    </location>
    <ligand>
        <name>Zn(2+)</name>
        <dbReference type="ChEBI" id="CHEBI:29105"/>
    </ligand>
</feature>
<reference evidence="13" key="1">
    <citation type="journal article" date="2019" name="Int. J. Syst. Evol. Microbiol.">
        <title>The Global Catalogue of Microorganisms (GCM) 10K type strain sequencing project: providing services to taxonomists for standard genome sequencing and annotation.</title>
        <authorList>
            <consortium name="The Broad Institute Genomics Platform"/>
            <consortium name="The Broad Institute Genome Sequencing Center for Infectious Disease"/>
            <person name="Wu L."/>
            <person name="Ma J."/>
        </authorList>
    </citation>
    <scope>NUCLEOTIDE SEQUENCE [LARGE SCALE GENOMIC DNA]</scope>
    <source>
        <strain evidence="13">KCTC 23917</strain>
    </source>
</reference>
<evidence type="ECO:0000256" key="3">
    <source>
        <dbReference type="ARBA" id="ARBA00004496"/>
    </source>
</evidence>
<dbReference type="RefSeq" id="WP_189356483.1">
    <property type="nucleotide sequence ID" value="NZ_BMYU01000003.1"/>
</dbReference>
<feature type="binding site" evidence="10">
    <location>
        <position position="123"/>
    </location>
    <ligand>
        <name>substrate</name>
    </ligand>
</feature>
<dbReference type="EMBL" id="BMYU01000003">
    <property type="protein sequence ID" value="GGX38065.1"/>
    <property type="molecule type" value="Genomic_DNA"/>
</dbReference>
<feature type="binding site" evidence="10">
    <location>
        <position position="63"/>
    </location>
    <ligand>
        <name>substrate</name>
    </ligand>
</feature>
<comment type="caution">
    <text evidence="12">The sequence shown here is derived from an EMBL/GenBank/DDBJ whole genome shotgun (WGS) entry which is preliminary data.</text>
</comment>
<dbReference type="NCBIfam" id="NF010546">
    <property type="entry name" value="PRK13936.1"/>
    <property type="match status" value="1"/>
</dbReference>
<dbReference type="GO" id="GO:0016853">
    <property type="term" value="F:isomerase activity"/>
    <property type="evidence" value="ECO:0007669"/>
    <property type="project" value="UniProtKB-KW"/>
</dbReference>
<keyword evidence="6 10" id="KW-0479">Metal-binding</keyword>
<comment type="function">
    <text evidence="2 10">Catalyzes the isomerization of sedoheptulose 7-phosphate in D-glycero-D-manno-heptose 7-phosphate.</text>
</comment>
<evidence type="ECO:0000256" key="2">
    <source>
        <dbReference type="ARBA" id="ARBA00003172"/>
    </source>
</evidence>
<dbReference type="HAMAP" id="MF_00067">
    <property type="entry name" value="GmhA"/>
    <property type="match status" value="1"/>
</dbReference>
<dbReference type="CDD" id="cd05006">
    <property type="entry name" value="SIS_GmhA"/>
    <property type="match status" value="1"/>
</dbReference>
<evidence type="ECO:0000256" key="9">
    <source>
        <dbReference type="ARBA" id="ARBA00023277"/>
    </source>
</evidence>
<organism evidence="12 13">
    <name type="scientific">Undibacterium squillarum</name>
    <dbReference type="NCBI Taxonomy" id="1131567"/>
    <lineage>
        <taxon>Bacteria</taxon>
        <taxon>Pseudomonadati</taxon>
        <taxon>Pseudomonadota</taxon>
        <taxon>Betaproteobacteria</taxon>
        <taxon>Burkholderiales</taxon>
        <taxon>Oxalobacteraceae</taxon>
        <taxon>Undibacterium</taxon>
    </lineage>
</organism>